<keyword evidence="8 11" id="KW-0406">Ion transport</keyword>
<dbReference type="InParanoid" id="A7SH65"/>
<keyword evidence="4 11" id="KW-0812">Transmembrane</keyword>
<dbReference type="SUPFAM" id="SSF81324">
    <property type="entry name" value="Voltage-gated potassium channels"/>
    <property type="match status" value="1"/>
</dbReference>
<evidence type="ECO:0000256" key="7">
    <source>
        <dbReference type="ARBA" id="ARBA00022989"/>
    </source>
</evidence>
<evidence type="ECO:0000256" key="8">
    <source>
        <dbReference type="ARBA" id="ARBA00023065"/>
    </source>
</evidence>
<dbReference type="eggNOG" id="KOG3827">
    <property type="taxonomic scope" value="Eukaryota"/>
</dbReference>
<evidence type="ECO:0000256" key="6">
    <source>
        <dbReference type="ARBA" id="ARBA00022958"/>
    </source>
</evidence>
<dbReference type="FunFam" id="1.10.287.70:FF:000340">
    <property type="entry name" value="ATP-sensitive inward rectifier potassium channel 8"/>
    <property type="match status" value="1"/>
</dbReference>
<dbReference type="HOGENOM" id="CLU_022738_3_0_1"/>
<dbReference type="AlphaFoldDB" id="A7SH65"/>
<protein>
    <submittedName>
        <fullName evidence="15">Uncharacterized protein</fullName>
    </submittedName>
</protein>
<dbReference type="EMBL" id="DS469657">
    <property type="protein sequence ID" value="EDO36995.1"/>
    <property type="molecule type" value="Genomic_DNA"/>
</dbReference>
<dbReference type="GO" id="GO:1990573">
    <property type="term" value="P:potassium ion import across plasma membrane"/>
    <property type="evidence" value="ECO:0000318"/>
    <property type="project" value="GO_Central"/>
</dbReference>
<evidence type="ECO:0000256" key="12">
    <source>
        <dbReference type="SAM" id="Phobius"/>
    </source>
</evidence>
<evidence type="ECO:0000259" key="13">
    <source>
        <dbReference type="Pfam" id="PF01007"/>
    </source>
</evidence>
<keyword evidence="7 12" id="KW-1133">Transmembrane helix</keyword>
<dbReference type="PANTHER" id="PTHR11767:SF102">
    <property type="entry name" value="INWARDLY RECTIFYING POTASSIUM CHANNEL 1, ISOFORM F"/>
    <property type="match status" value="1"/>
</dbReference>
<dbReference type="InterPro" id="IPR040445">
    <property type="entry name" value="Kir_TM"/>
</dbReference>
<feature type="domain" description="Potassium channel inwardly rectifying transmembrane" evidence="13">
    <location>
        <begin position="1"/>
        <end position="104"/>
    </location>
</feature>
<evidence type="ECO:0000256" key="10">
    <source>
        <dbReference type="ARBA" id="ARBA00023303"/>
    </source>
</evidence>
<dbReference type="OMA" id="MCLQCIV"/>
<keyword evidence="9 12" id="KW-0472">Membrane</keyword>
<proteinExistence type="inferred from homology"/>
<keyword evidence="2 11" id="KW-0813">Transport</keyword>
<name>A7SH65_NEMVE</name>
<dbReference type="PhylomeDB" id="A7SH65"/>
<dbReference type="Gene3D" id="2.60.40.1400">
    <property type="entry name" value="G protein-activated inward rectifier potassium channel 1"/>
    <property type="match status" value="1"/>
</dbReference>
<dbReference type="PANTHER" id="PTHR11767">
    <property type="entry name" value="INWARD RECTIFIER POTASSIUM CHANNEL"/>
    <property type="match status" value="1"/>
</dbReference>
<evidence type="ECO:0000256" key="11">
    <source>
        <dbReference type="RuleBase" id="RU003822"/>
    </source>
</evidence>
<evidence type="ECO:0000256" key="2">
    <source>
        <dbReference type="ARBA" id="ARBA00022448"/>
    </source>
</evidence>
<dbReference type="GO" id="GO:0034765">
    <property type="term" value="P:regulation of monoatomic ion transmembrane transport"/>
    <property type="evidence" value="ECO:0000318"/>
    <property type="project" value="GO_Central"/>
</dbReference>
<evidence type="ECO:0000313" key="15">
    <source>
        <dbReference type="EMBL" id="EDO36995.1"/>
    </source>
</evidence>
<dbReference type="Pfam" id="PF17655">
    <property type="entry name" value="IRK_C"/>
    <property type="match status" value="1"/>
</dbReference>
<dbReference type="FunFam" id="2.60.40.1400:FF:000009">
    <property type="entry name" value="Inward rectifier potassium channel Kirbac3.1"/>
    <property type="match status" value="1"/>
</dbReference>
<accession>A7SH65</accession>
<evidence type="ECO:0000259" key="14">
    <source>
        <dbReference type="Pfam" id="PF17655"/>
    </source>
</evidence>
<dbReference type="GO" id="GO:0005886">
    <property type="term" value="C:plasma membrane"/>
    <property type="evidence" value="ECO:0000318"/>
    <property type="project" value="GO_Central"/>
</dbReference>
<keyword evidence="16" id="KW-1185">Reference proteome</keyword>
<dbReference type="SUPFAM" id="SSF81296">
    <property type="entry name" value="E set domains"/>
    <property type="match status" value="1"/>
</dbReference>
<evidence type="ECO:0000256" key="9">
    <source>
        <dbReference type="ARBA" id="ARBA00023136"/>
    </source>
</evidence>
<keyword evidence="6 11" id="KW-0630">Potassium</keyword>
<dbReference type="OrthoDB" id="273257at2759"/>
<dbReference type="KEGG" id="nve:5508473"/>
<sequence>MIDMKWHWVILLFCVSYILSWVLFGTIWWLIVLSRGKSVCFTDVDDWTTAFLFSIETQQTIGYGSRTITSKCAEAIITLQVQSIVGDIIDAFMLGLTFAKLSRPRERARTVKFSRYASICLRDGKMCLMFRVGDVRKSQIVEAHIRAQLFRYLETSEGTSMPFYQQDLRLCYDWRNCDRDDNRNHIFLLMPLVVMHIIDERSPLYHITADKLRHTKFEIVIVLDGIVEATGMNTQPKTSYLSQEILWGHDFLQVADQSPFDVQYYASDYSKFDDMKKVAMPDLSPFEYYQQHPLRDENDTSLPNLYI</sequence>
<comment type="similarity">
    <text evidence="11">Belongs to the inward rectifier-type potassium channel (TC 1.A.2.1) family.</text>
</comment>
<dbReference type="Pfam" id="PF01007">
    <property type="entry name" value="IRK"/>
    <property type="match status" value="1"/>
</dbReference>
<reference evidence="15 16" key="1">
    <citation type="journal article" date="2007" name="Science">
        <title>Sea anemone genome reveals ancestral eumetazoan gene repertoire and genomic organization.</title>
        <authorList>
            <person name="Putnam N.H."/>
            <person name="Srivastava M."/>
            <person name="Hellsten U."/>
            <person name="Dirks B."/>
            <person name="Chapman J."/>
            <person name="Salamov A."/>
            <person name="Terry A."/>
            <person name="Shapiro H."/>
            <person name="Lindquist E."/>
            <person name="Kapitonov V.V."/>
            <person name="Jurka J."/>
            <person name="Genikhovich G."/>
            <person name="Grigoriev I.V."/>
            <person name="Lucas S.M."/>
            <person name="Steele R.E."/>
            <person name="Finnerty J.R."/>
            <person name="Technau U."/>
            <person name="Martindale M.Q."/>
            <person name="Rokhsar D.S."/>
        </authorList>
    </citation>
    <scope>NUCLEOTIDE SEQUENCE [LARGE SCALE GENOMIC DNA]</scope>
    <source>
        <strain evidence="16">CH2 X CH6</strain>
    </source>
</reference>
<dbReference type="GO" id="GO:0034702">
    <property type="term" value="C:monoatomic ion channel complex"/>
    <property type="evidence" value="ECO:0007669"/>
    <property type="project" value="UniProtKB-KW"/>
</dbReference>
<dbReference type="InterPro" id="IPR016449">
    <property type="entry name" value="K_chnl_inward-rec_Kir"/>
</dbReference>
<dbReference type="Proteomes" id="UP000001593">
    <property type="component" value="Unassembled WGS sequence"/>
</dbReference>
<evidence type="ECO:0000256" key="5">
    <source>
        <dbReference type="ARBA" id="ARBA00022882"/>
    </source>
</evidence>
<comment type="subcellular location">
    <subcellularLocation>
        <location evidence="1 11">Membrane</location>
        <topology evidence="1 11">Multi-pass membrane protein</topology>
    </subcellularLocation>
</comment>
<keyword evidence="3 11" id="KW-0633">Potassium transport</keyword>
<feature type="transmembrane region" description="Helical" evidence="12">
    <location>
        <begin position="6"/>
        <end position="31"/>
    </location>
</feature>
<organism evidence="15 16">
    <name type="scientific">Nematostella vectensis</name>
    <name type="common">Starlet sea anemone</name>
    <dbReference type="NCBI Taxonomy" id="45351"/>
    <lineage>
        <taxon>Eukaryota</taxon>
        <taxon>Metazoa</taxon>
        <taxon>Cnidaria</taxon>
        <taxon>Anthozoa</taxon>
        <taxon>Hexacorallia</taxon>
        <taxon>Actiniaria</taxon>
        <taxon>Edwardsiidae</taxon>
        <taxon>Nematostella</taxon>
    </lineage>
</organism>
<dbReference type="Gene3D" id="1.10.287.70">
    <property type="match status" value="1"/>
</dbReference>
<dbReference type="STRING" id="45351.A7SH65"/>
<keyword evidence="5 11" id="KW-0851">Voltage-gated channel</keyword>
<gene>
    <name evidence="15" type="ORF">NEMVEDRAFT_v1g170615</name>
</gene>
<evidence type="ECO:0000313" key="16">
    <source>
        <dbReference type="Proteomes" id="UP000001593"/>
    </source>
</evidence>
<evidence type="ECO:0000256" key="1">
    <source>
        <dbReference type="ARBA" id="ARBA00004141"/>
    </source>
</evidence>
<dbReference type="PRINTS" id="PR01320">
    <property type="entry name" value="KIRCHANNEL"/>
</dbReference>
<evidence type="ECO:0000256" key="4">
    <source>
        <dbReference type="ARBA" id="ARBA00022692"/>
    </source>
</evidence>
<feature type="domain" description="Inward rectifier potassium channel C-terminal" evidence="14">
    <location>
        <begin position="111"/>
        <end position="285"/>
    </location>
</feature>
<dbReference type="GO" id="GO:0005242">
    <property type="term" value="F:inward rectifier potassium channel activity"/>
    <property type="evidence" value="ECO:0000318"/>
    <property type="project" value="GO_Central"/>
</dbReference>
<dbReference type="InterPro" id="IPR014756">
    <property type="entry name" value="Ig_E-set"/>
</dbReference>
<evidence type="ECO:0000256" key="3">
    <source>
        <dbReference type="ARBA" id="ARBA00022538"/>
    </source>
</evidence>
<keyword evidence="10 11" id="KW-0407">Ion channel</keyword>
<dbReference type="InterPro" id="IPR041647">
    <property type="entry name" value="IRK_C"/>
</dbReference>
<dbReference type="InterPro" id="IPR013518">
    <property type="entry name" value="K_chnl_inward-rec_Kir_cyto"/>
</dbReference>